<evidence type="ECO:0000313" key="1">
    <source>
        <dbReference type="EMBL" id="GHG42981.1"/>
    </source>
</evidence>
<comment type="caution">
    <text evidence="1">The sequence shown here is derived from an EMBL/GenBank/DDBJ whole genome shotgun (WGS) entry which is preliminary data.</text>
</comment>
<organism evidence="1 2">
    <name type="scientific">Streptomyces capoamus</name>
    <dbReference type="NCBI Taxonomy" id="68183"/>
    <lineage>
        <taxon>Bacteria</taxon>
        <taxon>Bacillati</taxon>
        <taxon>Actinomycetota</taxon>
        <taxon>Actinomycetes</taxon>
        <taxon>Kitasatosporales</taxon>
        <taxon>Streptomycetaceae</taxon>
        <taxon>Streptomyces</taxon>
    </lineage>
</organism>
<evidence type="ECO:0000313" key="2">
    <source>
        <dbReference type="Proteomes" id="UP000619355"/>
    </source>
</evidence>
<dbReference type="Proteomes" id="UP000619355">
    <property type="component" value="Unassembled WGS sequence"/>
</dbReference>
<proteinExistence type="predicted"/>
<keyword evidence="2" id="KW-1185">Reference proteome</keyword>
<sequence>MNSDNTPARLRLDSAVDCLASTFRGMTARGDETQCDCHWGSEEELALLKLADAQLGLDLLYRTWSACDWSDHGAVLRRILPELSRALVSGAVEPLSGMEEVGHSFARGGWQQWPALQSAAIQQFLHAWWAHTLSDPSPAVPVHEVLALCAEATSTLSPWLSVWETADHRVANQHLATAAAHWEYDLLGDELPWETLNNADDLVSELGSWLVRYAPARLLAQDATDSLLHRIRLIGLTGPARWRDPHWPNHRY</sequence>
<reference evidence="2" key="1">
    <citation type="journal article" date="2019" name="Int. J. Syst. Evol. Microbiol.">
        <title>The Global Catalogue of Microorganisms (GCM) 10K type strain sequencing project: providing services to taxonomists for standard genome sequencing and annotation.</title>
        <authorList>
            <consortium name="The Broad Institute Genomics Platform"/>
            <consortium name="The Broad Institute Genome Sequencing Center for Infectious Disease"/>
            <person name="Wu L."/>
            <person name="Ma J."/>
        </authorList>
    </citation>
    <scope>NUCLEOTIDE SEQUENCE [LARGE SCALE GENOMIC DNA]</scope>
    <source>
        <strain evidence="2">JCM 4253</strain>
    </source>
</reference>
<name>A0A919C2F3_9ACTN</name>
<accession>A0A919C2F3</accession>
<dbReference type="AlphaFoldDB" id="A0A919C2F3"/>
<protein>
    <submittedName>
        <fullName evidence="1">Uncharacterized protein</fullName>
    </submittedName>
</protein>
<dbReference type="EMBL" id="BNBF01000004">
    <property type="protein sequence ID" value="GHG42981.1"/>
    <property type="molecule type" value="Genomic_DNA"/>
</dbReference>
<gene>
    <name evidence="1" type="ORF">GCM10018980_19480</name>
</gene>